<dbReference type="SUPFAM" id="SSF50156">
    <property type="entry name" value="PDZ domain-like"/>
    <property type="match status" value="2"/>
</dbReference>
<dbReference type="PROSITE" id="PS50106">
    <property type="entry name" value="PDZ"/>
    <property type="match status" value="2"/>
</dbReference>
<dbReference type="KEGG" id="tso:IZ6_19170"/>
<feature type="signal peptide" evidence="9">
    <location>
        <begin position="1"/>
        <end position="22"/>
    </location>
</feature>
<organism evidence="11 12">
    <name type="scientific">Terrihabitans soli</name>
    <dbReference type="NCBI Taxonomy" id="708113"/>
    <lineage>
        <taxon>Bacteria</taxon>
        <taxon>Pseudomonadati</taxon>
        <taxon>Pseudomonadota</taxon>
        <taxon>Alphaproteobacteria</taxon>
        <taxon>Hyphomicrobiales</taxon>
        <taxon>Terrihabitans</taxon>
    </lineage>
</organism>
<evidence type="ECO:0000259" key="10">
    <source>
        <dbReference type="PROSITE" id="PS50106"/>
    </source>
</evidence>
<feature type="binding site" evidence="8">
    <location>
        <begin position="212"/>
        <end position="214"/>
    </location>
    <ligand>
        <name>substrate</name>
    </ligand>
</feature>
<keyword evidence="4" id="KW-0677">Repeat</keyword>
<keyword evidence="12" id="KW-1185">Reference proteome</keyword>
<proteinExistence type="inferred from homology"/>
<feature type="domain" description="PDZ" evidence="10">
    <location>
        <begin position="384"/>
        <end position="438"/>
    </location>
</feature>
<evidence type="ECO:0000313" key="11">
    <source>
        <dbReference type="EMBL" id="BCJ91182.1"/>
    </source>
</evidence>
<dbReference type="InterPro" id="IPR001940">
    <property type="entry name" value="Peptidase_S1C"/>
</dbReference>
<evidence type="ECO:0000256" key="5">
    <source>
        <dbReference type="ARBA" id="ARBA00022801"/>
    </source>
</evidence>
<dbReference type="PRINTS" id="PR00834">
    <property type="entry name" value="PROTEASES2C"/>
</dbReference>
<evidence type="ECO:0000256" key="4">
    <source>
        <dbReference type="ARBA" id="ARBA00022737"/>
    </source>
</evidence>
<dbReference type="CDD" id="cd10839">
    <property type="entry name" value="cpPDZ1_DegP-like"/>
    <property type="match status" value="1"/>
</dbReference>
<evidence type="ECO:0000256" key="1">
    <source>
        <dbReference type="ARBA" id="ARBA00010541"/>
    </source>
</evidence>
<keyword evidence="6" id="KW-0720">Serine protease</keyword>
<dbReference type="Proteomes" id="UP000515317">
    <property type="component" value="Chromosome"/>
</dbReference>
<dbReference type="GO" id="GO:0006508">
    <property type="term" value="P:proteolysis"/>
    <property type="evidence" value="ECO:0007669"/>
    <property type="project" value="UniProtKB-KW"/>
</dbReference>
<keyword evidence="3 9" id="KW-0732">Signal</keyword>
<dbReference type="PANTHER" id="PTHR22939:SF129">
    <property type="entry name" value="SERINE PROTEASE HTRA2, MITOCHONDRIAL"/>
    <property type="match status" value="1"/>
</dbReference>
<evidence type="ECO:0000256" key="7">
    <source>
        <dbReference type="PIRSR" id="PIRSR611782-1"/>
    </source>
</evidence>
<accession>A0A6S6QV91</accession>
<feature type="binding site" evidence="8">
    <location>
        <position position="138"/>
    </location>
    <ligand>
        <name>substrate</name>
    </ligand>
</feature>
<dbReference type="Gene3D" id="2.40.10.120">
    <property type="match status" value="1"/>
</dbReference>
<dbReference type="GO" id="GO:0004252">
    <property type="term" value="F:serine-type endopeptidase activity"/>
    <property type="evidence" value="ECO:0007669"/>
    <property type="project" value="InterPro"/>
</dbReference>
<sequence>MRMRVCSALVVATALLCIPAAAQQRTVPASQAEIQLSYSPLVKQVTPAVVNVYASRVVAQRPRGFPFDDPLFQEFFGGQMNMPRERLQRSLGSGVLVGEEGIVVTNNHVIQGMTDVRISLVDQREFDVDVVLTDPVSDIAVLKVRDGKGKFPVVPLVNGDGVEVGDIVLAIGNPYGLGQSVSQGIVSAIRRIQKKGGEQAVYLQTDAAINQGNSGGALIDMKGNLLGINTLIYTKTGGSDGIGFAVPASIVKLVLAAARNGDKVVRRPWIGADLQAVTREIAESMGLDRPFGALVAEVDKDSPAARAGLKPGDIVTAVEDKPVEDPTALTYQVTIRPIGSKAVLHILRQGKETTLNLPVDSAPETVPRDERLIGGKGPFSGAKVVNVSPAVAQEIGLDGSLSGVLILDIENGSVADRVGLEKGDRVLMLNDQKIDSVNTLASASEASEKLWKVTIQRGGQVVTRMFRF</sequence>
<name>A0A6S6QV91_9HYPH</name>
<dbReference type="InterPro" id="IPR011782">
    <property type="entry name" value="Pept_S1C_Do"/>
</dbReference>
<protein>
    <submittedName>
        <fullName evidence="11">Protease</fullName>
    </submittedName>
</protein>
<keyword evidence="5" id="KW-0378">Hydrolase</keyword>
<feature type="chain" id="PRO_5039292309" evidence="9">
    <location>
        <begin position="23"/>
        <end position="468"/>
    </location>
</feature>
<dbReference type="Gene3D" id="2.30.42.10">
    <property type="match status" value="2"/>
</dbReference>
<dbReference type="NCBIfam" id="TIGR02037">
    <property type="entry name" value="degP_htrA_DO"/>
    <property type="match status" value="1"/>
</dbReference>
<evidence type="ECO:0000256" key="3">
    <source>
        <dbReference type="ARBA" id="ARBA00022729"/>
    </source>
</evidence>
<feature type="active site" description="Charge relay system" evidence="7">
    <location>
        <position position="214"/>
    </location>
</feature>
<feature type="active site" description="Charge relay system" evidence="7">
    <location>
        <position position="108"/>
    </location>
</feature>
<comment type="similarity">
    <text evidence="1">Belongs to the peptidase S1C family.</text>
</comment>
<reference evidence="11 12" key="1">
    <citation type="submission" date="2020-08" db="EMBL/GenBank/DDBJ databases">
        <title>Genome sequence of Rhizobiales bacterium strain IZ6.</title>
        <authorList>
            <person name="Nakai R."/>
            <person name="Naganuma T."/>
        </authorList>
    </citation>
    <scope>NUCLEOTIDE SEQUENCE [LARGE SCALE GENOMIC DNA]</scope>
    <source>
        <strain evidence="11 12">IZ6</strain>
    </source>
</reference>
<dbReference type="InterPro" id="IPR001478">
    <property type="entry name" value="PDZ"/>
</dbReference>
<evidence type="ECO:0000256" key="8">
    <source>
        <dbReference type="PIRSR" id="PIRSR611782-2"/>
    </source>
</evidence>
<evidence type="ECO:0000313" key="12">
    <source>
        <dbReference type="Proteomes" id="UP000515317"/>
    </source>
</evidence>
<feature type="active site" description="Charge relay system" evidence="7">
    <location>
        <position position="138"/>
    </location>
</feature>
<dbReference type="InterPro" id="IPR036034">
    <property type="entry name" value="PDZ_sf"/>
</dbReference>
<evidence type="ECO:0000256" key="9">
    <source>
        <dbReference type="SAM" id="SignalP"/>
    </source>
</evidence>
<dbReference type="Pfam" id="PF00595">
    <property type="entry name" value="PDZ"/>
    <property type="match status" value="1"/>
</dbReference>
<feature type="binding site" evidence="8">
    <location>
        <position position="108"/>
    </location>
    <ligand>
        <name>substrate</name>
    </ligand>
</feature>
<dbReference type="InterPro" id="IPR009003">
    <property type="entry name" value="Peptidase_S1_PA"/>
</dbReference>
<dbReference type="Pfam" id="PF13180">
    <property type="entry name" value="PDZ_2"/>
    <property type="match status" value="1"/>
</dbReference>
<evidence type="ECO:0000256" key="6">
    <source>
        <dbReference type="ARBA" id="ARBA00022825"/>
    </source>
</evidence>
<dbReference type="PANTHER" id="PTHR22939">
    <property type="entry name" value="SERINE PROTEASE FAMILY S1C HTRA-RELATED"/>
    <property type="match status" value="1"/>
</dbReference>
<feature type="domain" description="PDZ" evidence="10">
    <location>
        <begin position="252"/>
        <end position="350"/>
    </location>
</feature>
<dbReference type="SMART" id="SM00228">
    <property type="entry name" value="PDZ"/>
    <property type="match status" value="2"/>
</dbReference>
<keyword evidence="2 11" id="KW-0645">Protease</keyword>
<dbReference type="Pfam" id="PF13365">
    <property type="entry name" value="Trypsin_2"/>
    <property type="match status" value="1"/>
</dbReference>
<gene>
    <name evidence="11" type="primary">degP3</name>
    <name evidence="11" type="ORF">IZ6_19170</name>
</gene>
<dbReference type="EMBL" id="AP023361">
    <property type="protein sequence ID" value="BCJ91182.1"/>
    <property type="molecule type" value="Genomic_DNA"/>
</dbReference>
<evidence type="ECO:0000256" key="2">
    <source>
        <dbReference type="ARBA" id="ARBA00022670"/>
    </source>
</evidence>
<dbReference type="SUPFAM" id="SSF50494">
    <property type="entry name" value="Trypsin-like serine proteases"/>
    <property type="match status" value="1"/>
</dbReference>
<dbReference type="AlphaFoldDB" id="A0A6S6QV91"/>